<accession>A0A7U0J5G8</accession>
<protein>
    <submittedName>
        <fullName evidence="1">Uncharacterized protein</fullName>
    </submittedName>
</protein>
<keyword evidence="2" id="KW-1185">Reference proteome</keyword>
<gene>
    <name evidence="1" type="ORF">vBKpMFBKp24_100</name>
</gene>
<evidence type="ECO:0000313" key="2">
    <source>
        <dbReference type="Proteomes" id="UP000596381"/>
    </source>
</evidence>
<dbReference type="EMBL" id="MW394391">
    <property type="protein sequence ID" value="QQV92159.1"/>
    <property type="molecule type" value="Genomic_DNA"/>
</dbReference>
<dbReference type="Proteomes" id="UP000596381">
    <property type="component" value="Segment"/>
</dbReference>
<sequence>MYYNVDIGKLRAKSYVTQGVVIHELRHYGSLVTSFKTREAKTDVFNIIKEHYCTLVLRYAMKEPGRRFCMTQLGVDIADLYLAITGHDIERLTSDNGYTLNVRGFVDQWNTLPHVSNLPIKPINAGLRIELGKIVLYASFDTDCCQIRKKITLPTRLELQLKAAPIAKYLLESTPVEKLIAMYS</sequence>
<reference evidence="1 2" key="1">
    <citation type="submission" date="2020-12" db="EMBL/GenBank/DDBJ databases">
        <title>Genomic characterization of four novel bacteriophages infecting Klebsiella pneumoniae.</title>
        <authorList>
            <person name="Estrada Bonilla B."/>
            <person name="Costa A.R."/>
            <person name="van Rossum T."/>
            <person name="Hagedoorn S."/>
            <person name="Wallinga H."/>
            <person name="Xiao M."/>
            <person name="Song W."/>
            <person name="Haas P.-J."/>
            <person name="Nobrega F.L."/>
            <person name="Brouns S.J.J."/>
        </authorList>
    </citation>
    <scope>NUCLEOTIDE SEQUENCE [LARGE SCALE GENOMIC DNA]</scope>
</reference>
<proteinExistence type="predicted"/>
<evidence type="ECO:0000313" key="1">
    <source>
        <dbReference type="EMBL" id="QQV92159.1"/>
    </source>
</evidence>
<organism evidence="1 2">
    <name type="scientific">Klebsiella phage vB_KpM_FBKp24</name>
    <dbReference type="NCBI Taxonomy" id="2801834"/>
    <lineage>
        <taxon>Viruses</taxon>
        <taxon>Duplodnaviria</taxon>
        <taxon>Heunggongvirae</taxon>
        <taxon>Uroviricota</taxon>
        <taxon>Caudoviricetes</taxon>
        <taxon>Chimalliviridae</taxon>
        <taxon>Maaswegvirus</taxon>
        <taxon>Maaswegvirus Kp24</taxon>
    </lineage>
</organism>
<name>A0A7U0J5G8_9CAUD</name>